<feature type="region of interest" description="Disordered" evidence="1">
    <location>
        <begin position="386"/>
        <end position="407"/>
    </location>
</feature>
<feature type="compositionally biased region" description="Basic and acidic residues" evidence="1">
    <location>
        <begin position="114"/>
        <end position="125"/>
    </location>
</feature>
<protein>
    <recommendedName>
        <fullName evidence="4">Protein kinase domain-containing protein</fullName>
    </recommendedName>
</protein>
<gene>
    <name evidence="2" type="ORF">ACFPET_15260</name>
</gene>
<reference evidence="3" key="1">
    <citation type="journal article" date="2019" name="Int. J. Syst. Evol. Microbiol.">
        <title>The Global Catalogue of Microorganisms (GCM) 10K type strain sequencing project: providing services to taxonomists for standard genome sequencing and annotation.</title>
        <authorList>
            <consortium name="The Broad Institute Genomics Platform"/>
            <consortium name="The Broad Institute Genome Sequencing Center for Infectious Disease"/>
            <person name="Wu L."/>
            <person name="Ma J."/>
        </authorList>
    </citation>
    <scope>NUCLEOTIDE SEQUENCE [LARGE SCALE GENOMIC DNA]</scope>
    <source>
        <strain evidence="3">IBRC-M 10908</strain>
    </source>
</reference>
<evidence type="ECO:0000313" key="3">
    <source>
        <dbReference type="Proteomes" id="UP001595823"/>
    </source>
</evidence>
<dbReference type="EMBL" id="JBHSDK010000021">
    <property type="protein sequence ID" value="MFC4336561.1"/>
    <property type="molecule type" value="Genomic_DNA"/>
</dbReference>
<evidence type="ECO:0000256" key="1">
    <source>
        <dbReference type="SAM" id="MobiDB-lite"/>
    </source>
</evidence>
<name>A0ABV8U155_9ACTN</name>
<feature type="region of interest" description="Disordered" evidence="1">
    <location>
        <begin position="114"/>
        <end position="135"/>
    </location>
</feature>
<accession>A0ABV8U155</accession>
<evidence type="ECO:0008006" key="4">
    <source>
        <dbReference type="Google" id="ProtNLM"/>
    </source>
</evidence>
<evidence type="ECO:0000313" key="2">
    <source>
        <dbReference type="EMBL" id="MFC4336561.1"/>
    </source>
</evidence>
<sequence>MSRLRNGKVRPTEEKVDRTLERLFREGLEEVGADSEKLRDEIIAELQLRTEDFERAARRHSAEFADLAEALGILGSDLHEGIADIDRRTRRIESGQERRFHDLSAQIASIERRLEETDEVPRTSARDIAPSHLQAESVSAGPVEWAGGDLVRINGTEYMLLAEQCEVRPYRDGSGREKLALATCVTAPPNTRADFVWIHRVERLGRSAVHDTVVEGLRRRYRLLRRHAQNRVVPDYVDGAADENGATLVLAWPTDDGGGPATTLERRWTEVLPAWNPAEARHWLSRLGDLASGMADIHKTGDASEGLAPSRITVGRRDRFLLRDVGPSLWTKPRSQVDGRPVDVLAICRTAAAIASGSGFDSPARPPLAVRQAVANRTSIAAWEEGLGPDATSRPSMKEVAESLRRL</sequence>
<feature type="compositionally biased region" description="Basic and acidic residues" evidence="1">
    <location>
        <begin position="396"/>
        <end position="407"/>
    </location>
</feature>
<proteinExistence type="predicted"/>
<keyword evidence="3" id="KW-1185">Reference proteome</keyword>
<comment type="caution">
    <text evidence="2">The sequence shown here is derived from an EMBL/GenBank/DDBJ whole genome shotgun (WGS) entry which is preliminary data.</text>
</comment>
<dbReference type="RefSeq" id="WP_380622619.1">
    <property type="nucleotide sequence ID" value="NZ_JBHSDK010000021.1"/>
</dbReference>
<dbReference type="Proteomes" id="UP001595823">
    <property type="component" value="Unassembled WGS sequence"/>
</dbReference>
<organism evidence="2 3">
    <name type="scientific">Salininema proteolyticum</name>
    <dbReference type="NCBI Taxonomy" id="1607685"/>
    <lineage>
        <taxon>Bacteria</taxon>
        <taxon>Bacillati</taxon>
        <taxon>Actinomycetota</taxon>
        <taxon>Actinomycetes</taxon>
        <taxon>Glycomycetales</taxon>
        <taxon>Glycomycetaceae</taxon>
        <taxon>Salininema</taxon>
    </lineage>
</organism>